<dbReference type="InterPro" id="IPR036396">
    <property type="entry name" value="Cyt_P450_sf"/>
</dbReference>
<keyword evidence="7 13" id="KW-0479">Metal-binding</keyword>
<feature type="binding site" description="axial binding residue" evidence="13">
    <location>
        <position position="491"/>
    </location>
    <ligand>
        <name>heme</name>
        <dbReference type="ChEBI" id="CHEBI:30413"/>
    </ligand>
    <ligandPart>
        <name>Fe</name>
        <dbReference type="ChEBI" id="CHEBI:18248"/>
    </ligandPart>
</feature>
<evidence type="ECO:0000256" key="4">
    <source>
        <dbReference type="ARBA" id="ARBA00010617"/>
    </source>
</evidence>
<evidence type="ECO:0000256" key="14">
    <source>
        <dbReference type="RuleBase" id="RU000461"/>
    </source>
</evidence>
<keyword evidence="16" id="KW-1185">Reference proteome</keyword>
<comment type="similarity">
    <text evidence="4 14">Belongs to the cytochrome P450 family.</text>
</comment>
<dbReference type="KEGG" id="cput:CONPUDRAFT_156846"/>
<keyword evidence="11 14" id="KW-0503">Monooxygenase</keyword>
<comment type="cofactor">
    <cofactor evidence="1 13">
        <name>heme</name>
        <dbReference type="ChEBI" id="CHEBI:30413"/>
    </cofactor>
</comment>
<name>A0A5M3MEF1_CONPW</name>
<keyword evidence="6" id="KW-0812">Transmembrane</keyword>
<dbReference type="RefSeq" id="XP_007772032.1">
    <property type="nucleotide sequence ID" value="XM_007773842.1"/>
</dbReference>
<dbReference type="GO" id="GO:0016705">
    <property type="term" value="F:oxidoreductase activity, acting on paired donors, with incorporation or reduction of molecular oxygen"/>
    <property type="evidence" value="ECO:0007669"/>
    <property type="project" value="InterPro"/>
</dbReference>
<evidence type="ECO:0000256" key="1">
    <source>
        <dbReference type="ARBA" id="ARBA00001971"/>
    </source>
</evidence>
<evidence type="ECO:0000256" key="7">
    <source>
        <dbReference type="ARBA" id="ARBA00022723"/>
    </source>
</evidence>
<dbReference type="PROSITE" id="PS00086">
    <property type="entry name" value="CYTOCHROME_P450"/>
    <property type="match status" value="1"/>
</dbReference>
<dbReference type="Proteomes" id="UP000053558">
    <property type="component" value="Unassembled WGS sequence"/>
</dbReference>
<keyword evidence="9 14" id="KW-0560">Oxidoreductase</keyword>
<accession>A0A5M3MEF1</accession>
<protein>
    <submittedName>
        <fullName evidence="15">Cytochrome P450</fullName>
    </submittedName>
</protein>
<keyword evidence="8" id="KW-1133">Transmembrane helix</keyword>
<sequence length="552" mass="60388">MSSVSSTLDQLFATSERLRPSLSSISQRHGALDVLLISLSTLALLHLARTTRRQWNATRLRGPPSTSFLTGVGEVLFEASDASILYEEWANTLGPAFSVSVGLGRSRVVLCDPRAAAHVYARDSTVYRRSQQMRDAIANIGGHNLLWAEGDDHKRHRRAMIPAFSNAAIRQLTPVFIDGAYKVKEAWEGLINESATTGSVEIDVHAWMSHLSLDSVGIAGFSHDFATLAGAQPPVATIFDSIQARAPELSKNKRHILGLVIPWLSLLPKKHRAMVGDLNKALEDAAKSFLERAHQGSAGIVGITRSEALGKGEEMYMSTDEVLSQMKLLILAGHRTTSGALTRILNYLAQHPEAQSKLRDSLPEFASSDPSYEQLINDLPYLDAVITECLRLQVSASAADFIRIADEDDVIPLSQPIYDASGNLLTSIAVSKSTIVSVPVCYMNRASSIWGPDSREFRPERWLDEDGLPSKAREIQGHRHILSFSDGQRACLGKAFALAEMKAVLYVLIRYFIVEIKGGDDTLKGTDGQPRLPRAAVMDGLGSTLRVKQAEQ</sequence>
<keyword evidence="5 13" id="KW-0349">Heme</keyword>
<dbReference type="GO" id="GO:0004497">
    <property type="term" value="F:monooxygenase activity"/>
    <property type="evidence" value="ECO:0007669"/>
    <property type="project" value="UniProtKB-KW"/>
</dbReference>
<evidence type="ECO:0000313" key="16">
    <source>
        <dbReference type="Proteomes" id="UP000053558"/>
    </source>
</evidence>
<dbReference type="InterPro" id="IPR050121">
    <property type="entry name" value="Cytochrome_P450_monoxygenase"/>
</dbReference>
<evidence type="ECO:0000256" key="9">
    <source>
        <dbReference type="ARBA" id="ARBA00023002"/>
    </source>
</evidence>
<comment type="caution">
    <text evidence="15">The sequence shown here is derived from an EMBL/GenBank/DDBJ whole genome shotgun (WGS) entry which is preliminary data.</text>
</comment>
<evidence type="ECO:0000256" key="6">
    <source>
        <dbReference type="ARBA" id="ARBA00022692"/>
    </source>
</evidence>
<gene>
    <name evidence="15" type="ORF">CONPUDRAFT_156846</name>
</gene>
<dbReference type="GO" id="GO:0005506">
    <property type="term" value="F:iron ion binding"/>
    <property type="evidence" value="ECO:0007669"/>
    <property type="project" value="InterPro"/>
</dbReference>
<evidence type="ECO:0000256" key="2">
    <source>
        <dbReference type="ARBA" id="ARBA00004370"/>
    </source>
</evidence>
<dbReference type="GO" id="GO:0020037">
    <property type="term" value="F:heme binding"/>
    <property type="evidence" value="ECO:0007669"/>
    <property type="project" value="InterPro"/>
</dbReference>
<dbReference type="PANTHER" id="PTHR24305">
    <property type="entry name" value="CYTOCHROME P450"/>
    <property type="match status" value="1"/>
</dbReference>
<evidence type="ECO:0000256" key="13">
    <source>
        <dbReference type="PIRSR" id="PIRSR602401-1"/>
    </source>
</evidence>
<keyword evidence="12" id="KW-0472">Membrane</keyword>
<dbReference type="InterPro" id="IPR001128">
    <property type="entry name" value="Cyt_P450"/>
</dbReference>
<proteinExistence type="inferred from homology"/>
<keyword evidence="10 13" id="KW-0408">Iron</keyword>
<comment type="subcellular location">
    <subcellularLocation>
        <location evidence="2">Membrane</location>
    </subcellularLocation>
</comment>
<dbReference type="InterPro" id="IPR017972">
    <property type="entry name" value="Cyt_P450_CS"/>
</dbReference>
<dbReference type="Pfam" id="PF00067">
    <property type="entry name" value="p450"/>
    <property type="match status" value="1"/>
</dbReference>
<evidence type="ECO:0000256" key="11">
    <source>
        <dbReference type="ARBA" id="ARBA00023033"/>
    </source>
</evidence>
<dbReference type="OrthoDB" id="1470350at2759"/>
<dbReference type="GO" id="GO:0016020">
    <property type="term" value="C:membrane"/>
    <property type="evidence" value="ECO:0007669"/>
    <property type="project" value="UniProtKB-SubCell"/>
</dbReference>
<dbReference type="PRINTS" id="PR00385">
    <property type="entry name" value="P450"/>
</dbReference>
<organism evidence="15 16">
    <name type="scientific">Coniophora puteana (strain RWD-64-598)</name>
    <name type="common">Brown rot fungus</name>
    <dbReference type="NCBI Taxonomy" id="741705"/>
    <lineage>
        <taxon>Eukaryota</taxon>
        <taxon>Fungi</taxon>
        <taxon>Dikarya</taxon>
        <taxon>Basidiomycota</taxon>
        <taxon>Agaricomycotina</taxon>
        <taxon>Agaricomycetes</taxon>
        <taxon>Agaricomycetidae</taxon>
        <taxon>Boletales</taxon>
        <taxon>Coniophorineae</taxon>
        <taxon>Coniophoraceae</taxon>
        <taxon>Coniophora</taxon>
    </lineage>
</organism>
<dbReference type="PANTHER" id="PTHR24305:SF166">
    <property type="entry name" value="CYTOCHROME P450 12A4, MITOCHONDRIAL-RELATED"/>
    <property type="match status" value="1"/>
</dbReference>
<evidence type="ECO:0000256" key="10">
    <source>
        <dbReference type="ARBA" id="ARBA00023004"/>
    </source>
</evidence>
<evidence type="ECO:0000313" key="15">
    <source>
        <dbReference type="EMBL" id="EIW77649.1"/>
    </source>
</evidence>
<dbReference type="PRINTS" id="PR00463">
    <property type="entry name" value="EP450I"/>
</dbReference>
<comment type="pathway">
    <text evidence="3">Secondary metabolite biosynthesis; terpenoid biosynthesis.</text>
</comment>
<dbReference type="InterPro" id="IPR002401">
    <property type="entry name" value="Cyt_P450_E_grp-I"/>
</dbReference>
<dbReference type="AlphaFoldDB" id="A0A5M3MEF1"/>
<evidence type="ECO:0000256" key="3">
    <source>
        <dbReference type="ARBA" id="ARBA00004721"/>
    </source>
</evidence>
<dbReference type="EMBL" id="JH711583">
    <property type="protein sequence ID" value="EIW77649.1"/>
    <property type="molecule type" value="Genomic_DNA"/>
</dbReference>
<dbReference type="Gene3D" id="1.10.630.10">
    <property type="entry name" value="Cytochrome P450"/>
    <property type="match status" value="1"/>
</dbReference>
<evidence type="ECO:0000256" key="8">
    <source>
        <dbReference type="ARBA" id="ARBA00022989"/>
    </source>
</evidence>
<evidence type="ECO:0000256" key="5">
    <source>
        <dbReference type="ARBA" id="ARBA00022617"/>
    </source>
</evidence>
<dbReference type="SUPFAM" id="SSF48264">
    <property type="entry name" value="Cytochrome P450"/>
    <property type="match status" value="1"/>
</dbReference>
<reference evidence="16" key="1">
    <citation type="journal article" date="2012" name="Science">
        <title>The Paleozoic origin of enzymatic lignin decomposition reconstructed from 31 fungal genomes.</title>
        <authorList>
            <person name="Floudas D."/>
            <person name="Binder M."/>
            <person name="Riley R."/>
            <person name="Barry K."/>
            <person name="Blanchette R.A."/>
            <person name="Henrissat B."/>
            <person name="Martinez A.T."/>
            <person name="Otillar R."/>
            <person name="Spatafora J.W."/>
            <person name="Yadav J.S."/>
            <person name="Aerts A."/>
            <person name="Benoit I."/>
            <person name="Boyd A."/>
            <person name="Carlson A."/>
            <person name="Copeland A."/>
            <person name="Coutinho P.M."/>
            <person name="de Vries R.P."/>
            <person name="Ferreira P."/>
            <person name="Findley K."/>
            <person name="Foster B."/>
            <person name="Gaskell J."/>
            <person name="Glotzer D."/>
            <person name="Gorecki P."/>
            <person name="Heitman J."/>
            <person name="Hesse C."/>
            <person name="Hori C."/>
            <person name="Igarashi K."/>
            <person name="Jurgens J.A."/>
            <person name="Kallen N."/>
            <person name="Kersten P."/>
            <person name="Kohler A."/>
            <person name="Kuees U."/>
            <person name="Kumar T.K.A."/>
            <person name="Kuo A."/>
            <person name="LaButti K."/>
            <person name="Larrondo L.F."/>
            <person name="Lindquist E."/>
            <person name="Ling A."/>
            <person name="Lombard V."/>
            <person name="Lucas S."/>
            <person name="Lundell T."/>
            <person name="Martin R."/>
            <person name="McLaughlin D.J."/>
            <person name="Morgenstern I."/>
            <person name="Morin E."/>
            <person name="Murat C."/>
            <person name="Nagy L.G."/>
            <person name="Nolan M."/>
            <person name="Ohm R.A."/>
            <person name="Patyshakuliyeva A."/>
            <person name="Rokas A."/>
            <person name="Ruiz-Duenas F.J."/>
            <person name="Sabat G."/>
            <person name="Salamov A."/>
            <person name="Samejima M."/>
            <person name="Schmutz J."/>
            <person name="Slot J.C."/>
            <person name="St John F."/>
            <person name="Stenlid J."/>
            <person name="Sun H."/>
            <person name="Sun S."/>
            <person name="Syed K."/>
            <person name="Tsang A."/>
            <person name="Wiebenga A."/>
            <person name="Young D."/>
            <person name="Pisabarro A."/>
            <person name="Eastwood D.C."/>
            <person name="Martin F."/>
            <person name="Cullen D."/>
            <person name="Grigoriev I.V."/>
            <person name="Hibbett D.S."/>
        </authorList>
    </citation>
    <scope>NUCLEOTIDE SEQUENCE [LARGE SCALE GENOMIC DNA]</scope>
    <source>
        <strain evidence="16">RWD-64-598 SS2</strain>
    </source>
</reference>
<dbReference type="GeneID" id="19203646"/>
<evidence type="ECO:0000256" key="12">
    <source>
        <dbReference type="ARBA" id="ARBA00023136"/>
    </source>
</evidence>